<reference evidence="3" key="1">
    <citation type="journal article" date="2017" name="Cell">
        <title>Insights into land plant evolution garnered from the Marchantia polymorpha genome.</title>
        <authorList>
            <person name="Bowman J.L."/>
            <person name="Kohchi T."/>
            <person name="Yamato K.T."/>
            <person name="Jenkins J."/>
            <person name="Shu S."/>
            <person name="Ishizaki K."/>
            <person name="Yamaoka S."/>
            <person name="Nishihama R."/>
            <person name="Nakamura Y."/>
            <person name="Berger F."/>
            <person name="Adam C."/>
            <person name="Aki S.S."/>
            <person name="Althoff F."/>
            <person name="Araki T."/>
            <person name="Arteaga-Vazquez M.A."/>
            <person name="Balasubrmanian S."/>
            <person name="Barry K."/>
            <person name="Bauer D."/>
            <person name="Boehm C.R."/>
            <person name="Briginshaw L."/>
            <person name="Caballero-Perez J."/>
            <person name="Catarino B."/>
            <person name="Chen F."/>
            <person name="Chiyoda S."/>
            <person name="Chovatia M."/>
            <person name="Davies K.M."/>
            <person name="Delmans M."/>
            <person name="Demura T."/>
            <person name="Dierschke T."/>
            <person name="Dolan L."/>
            <person name="Dorantes-Acosta A.E."/>
            <person name="Eklund D.M."/>
            <person name="Florent S.N."/>
            <person name="Flores-Sandoval E."/>
            <person name="Fujiyama A."/>
            <person name="Fukuzawa H."/>
            <person name="Galik B."/>
            <person name="Grimanelli D."/>
            <person name="Grimwood J."/>
            <person name="Grossniklaus U."/>
            <person name="Hamada T."/>
            <person name="Haseloff J."/>
            <person name="Hetherington A.J."/>
            <person name="Higo A."/>
            <person name="Hirakawa Y."/>
            <person name="Hundley H.N."/>
            <person name="Ikeda Y."/>
            <person name="Inoue K."/>
            <person name="Inoue S.I."/>
            <person name="Ishida S."/>
            <person name="Jia Q."/>
            <person name="Kakita M."/>
            <person name="Kanazawa T."/>
            <person name="Kawai Y."/>
            <person name="Kawashima T."/>
            <person name="Kennedy M."/>
            <person name="Kinose K."/>
            <person name="Kinoshita T."/>
            <person name="Kohara Y."/>
            <person name="Koide E."/>
            <person name="Komatsu K."/>
            <person name="Kopischke S."/>
            <person name="Kubo M."/>
            <person name="Kyozuka J."/>
            <person name="Lagercrantz U."/>
            <person name="Lin S.S."/>
            <person name="Lindquist E."/>
            <person name="Lipzen A.M."/>
            <person name="Lu C.W."/>
            <person name="De Luna E."/>
            <person name="Martienssen R.A."/>
            <person name="Minamino N."/>
            <person name="Mizutani M."/>
            <person name="Mizutani M."/>
            <person name="Mochizuki N."/>
            <person name="Monte I."/>
            <person name="Mosher R."/>
            <person name="Nagasaki H."/>
            <person name="Nakagami H."/>
            <person name="Naramoto S."/>
            <person name="Nishitani K."/>
            <person name="Ohtani M."/>
            <person name="Okamoto T."/>
            <person name="Okumura M."/>
            <person name="Phillips J."/>
            <person name="Pollak B."/>
            <person name="Reinders A."/>
            <person name="Rovekamp M."/>
            <person name="Sano R."/>
            <person name="Sawa S."/>
            <person name="Schmid M.W."/>
            <person name="Shirakawa M."/>
            <person name="Solano R."/>
            <person name="Spunde A."/>
            <person name="Suetsugu N."/>
            <person name="Sugano S."/>
            <person name="Sugiyama A."/>
            <person name="Sun R."/>
            <person name="Suzuki Y."/>
            <person name="Takenaka M."/>
            <person name="Takezawa D."/>
            <person name="Tomogane H."/>
            <person name="Tsuzuki M."/>
            <person name="Ueda T."/>
            <person name="Umeda M."/>
            <person name="Ward J.M."/>
            <person name="Watanabe Y."/>
            <person name="Yazaki K."/>
            <person name="Yokoyama R."/>
            <person name="Yoshitake Y."/>
            <person name="Yotsui I."/>
            <person name="Zachgo S."/>
            <person name="Schmutz J."/>
        </authorList>
    </citation>
    <scope>NUCLEOTIDE SEQUENCE [LARGE SCALE GENOMIC DNA]</scope>
    <source>
        <strain evidence="3">Tak-1</strain>
    </source>
</reference>
<evidence type="ECO:0000256" key="1">
    <source>
        <dbReference type="SAM" id="Phobius"/>
    </source>
</evidence>
<evidence type="ECO:0000313" key="3">
    <source>
        <dbReference type="Proteomes" id="UP000244005"/>
    </source>
</evidence>
<proteinExistence type="predicted"/>
<dbReference type="Proteomes" id="UP000244005">
    <property type="component" value="Unassembled WGS sequence"/>
</dbReference>
<dbReference type="EMBL" id="KZ772681">
    <property type="protein sequence ID" value="PTQ47193.1"/>
    <property type="molecule type" value="Genomic_DNA"/>
</dbReference>
<organism evidence="2 3">
    <name type="scientific">Marchantia polymorpha</name>
    <name type="common">Common liverwort</name>
    <name type="synonym">Marchantia aquatica</name>
    <dbReference type="NCBI Taxonomy" id="3197"/>
    <lineage>
        <taxon>Eukaryota</taxon>
        <taxon>Viridiplantae</taxon>
        <taxon>Streptophyta</taxon>
        <taxon>Embryophyta</taxon>
        <taxon>Marchantiophyta</taxon>
        <taxon>Marchantiopsida</taxon>
        <taxon>Marchantiidae</taxon>
        <taxon>Marchantiales</taxon>
        <taxon>Marchantiaceae</taxon>
        <taxon>Marchantia</taxon>
    </lineage>
</organism>
<protein>
    <submittedName>
        <fullName evidence="2">Uncharacterized protein</fullName>
    </submittedName>
</protein>
<gene>
    <name evidence="2" type="ORF">MARPO_0009s0239</name>
</gene>
<keyword evidence="3" id="KW-1185">Reference proteome</keyword>
<keyword evidence="1" id="KW-0472">Membrane</keyword>
<dbReference type="AlphaFoldDB" id="A0A2R6XM65"/>
<keyword evidence="1" id="KW-0812">Transmembrane</keyword>
<accession>A0A2R6XM65</accession>
<evidence type="ECO:0000313" key="2">
    <source>
        <dbReference type="EMBL" id="PTQ47193.1"/>
    </source>
</evidence>
<sequence>MKDVWCKWAAKAQCWRDSATSTLHPRLLIPVLTCGDVVVFLCGFFVMDVSVCFMLSAPSKLKIIDPGIRLRRFNSYYGWRRQSFSSLRANSTPSLFTAIVTSSSSSTLCYSESSRTS</sequence>
<dbReference type="Gramene" id="Mp7g15550.1">
    <property type="protein sequence ID" value="Mp7g15550.1.cds1"/>
    <property type="gene ID" value="Mp7g15550"/>
</dbReference>
<name>A0A2R6XM65_MARPO</name>
<feature type="transmembrane region" description="Helical" evidence="1">
    <location>
        <begin position="27"/>
        <end position="55"/>
    </location>
</feature>
<keyword evidence="1" id="KW-1133">Transmembrane helix</keyword>